<feature type="transmembrane region" description="Helical" evidence="1">
    <location>
        <begin position="190"/>
        <end position="209"/>
    </location>
</feature>
<protein>
    <submittedName>
        <fullName evidence="3">Acyltransferase</fullName>
    </submittedName>
</protein>
<accession>A0AA41WS63</accession>
<keyword evidence="3" id="KW-0808">Transferase</keyword>
<dbReference type="AlphaFoldDB" id="A0AA41WS63"/>
<evidence type="ECO:0000313" key="4">
    <source>
        <dbReference type="Proteomes" id="UP001162793"/>
    </source>
</evidence>
<dbReference type="PANTHER" id="PTHR23028">
    <property type="entry name" value="ACETYLTRANSFERASE"/>
    <property type="match status" value="1"/>
</dbReference>
<feature type="transmembrane region" description="Helical" evidence="1">
    <location>
        <begin position="277"/>
        <end position="295"/>
    </location>
</feature>
<sequence>MSQTTPNKFEGIQALRALACLLVVLQHVTFWGAFTKGIDDHPFLLINYGRLGVSLFFVISGFVMGYCLDQGKTFLWKRVVRIYPPFWIAVVLSYIVLRLAHVGWHGSLQSLLLVPSQEINTTYAIPYWTLCYEVAFYVVTYLMIILGLSRNQMLFTIGCWMVMILVADVYNPAGDMDVWTNFLPVSQPGLRILITPFPIFFIVGLFASISMRKIFDHVPPSVLILGAVSAWAISNGMAFKSTAAMFVMQGIAFSVAIIGALRMTFPKIVCKLGDYSYGIYLVHMIFLTAASKAIRHFAPELPLWACWAVMAILSITAGTAFGKFEYRLHARISNKLFPRRQEDSTASA</sequence>
<organism evidence="3 4">
    <name type="scientific">Ralstonia chuxiongensis</name>
    <dbReference type="NCBI Taxonomy" id="2957504"/>
    <lineage>
        <taxon>Bacteria</taxon>
        <taxon>Pseudomonadati</taxon>
        <taxon>Pseudomonadota</taxon>
        <taxon>Betaproteobacteria</taxon>
        <taxon>Burkholderiales</taxon>
        <taxon>Burkholderiaceae</taxon>
        <taxon>Ralstonia</taxon>
    </lineage>
</organism>
<evidence type="ECO:0000256" key="1">
    <source>
        <dbReference type="SAM" id="Phobius"/>
    </source>
</evidence>
<evidence type="ECO:0000259" key="2">
    <source>
        <dbReference type="Pfam" id="PF01757"/>
    </source>
</evidence>
<gene>
    <name evidence="3" type="ORF">NKG59_14130</name>
</gene>
<evidence type="ECO:0000313" key="3">
    <source>
        <dbReference type="EMBL" id="MCP1173496.1"/>
    </source>
</evidence>
<dbReference type="GO" id="GO:0016747">
    <property type="term" value="F:acyltransferase activity, transferring groups other than amino-acyl groups"/>
    <property type="evidence" value="ECO:0007669"/>
    <property type="project" value="InterPro"/>
</dbReference>
<keyword evidence="1" id="KW-1133">Transmembrane helix</keyword>
<dbReference type="EMBL" id="JAMYWC010000004">
    <property type="protein sequence ID" value="MCP1173496.1"/>
    <property type="molecule type" value="Genomic_DNA"/>
</dbReference>
<feature type="domain" description="Acyltransferase 3" evidence="2">
    <location>
        <begin position="10"/>
        <end position="316"/>
    </location>
</feature>
<dbReference type="InterPro" id="IPR050879">
    <property type="entry name" value="Acyltransferase_3"/>
</dbReference>
<feature type="transmembrane region" description="Helical" evidence="1">
    <location>
        <begin position="124"/>
        <end position="146"/>
    </location>
</feature>
<feature type="transmembrane region" description="Helical" evidence="1">
    <location>
        <begin position="301"/>
        <end position="321"/>
    </location>
</feature>
<feature type="transmembrane region" description="Helical" evidence="1">
    <location>
        <begin position="46"/>
        <end position="68"/>
    </location>
</feature>
<feature type="transmembrane region" description="Helical" evidence="1">
    <location>
        <begin position="153"/>
        <end position="170"/>
    </location>
</feature>
<keyword evidence="1" id="KW-0472">Membrane</keyword>
<feature type="transmembrane region" description="Helical" evidence="1">
    <location>
        <begin position="12"/>
        <end position="34"/>
    </location>
</feature>
<dbReference type="RefSeq" id="WP_253537876.1">
    <property type="nucleotide sequence ID" value="NZ_JAMYWC010000004.1"/>
</dbReference>
<feature type="transmembrane region" description="Helical" evidence="1">
    <location>
        <begin position="245"/>
        <end position="265"/>
    </location>
</feature>
<dbReference type="Proteomes" id="UP001162793">
    <property type="component" value="Unassembled WGS sequence"/>
</dbReference>
<name>A0AA41WS63_9RALS</name>
<proteinExistence type="predicted"/>
<dbReference type="GO" id="GO:0016020">
    <property type="term" value="C:membrane"/>
    <property type="evidence" value="ECO:0007669"/>
    <property type="project" value="TreeGrafter"/>
</dbReference>
<dbReference type="Pfam" id="PF01757">
    <property type="entry name" value="Acyl_transf_3"/>
    <property type="match status" value="1"/>
</dbReference>
<dbReference type="InterPro" id="IPR002656">
    <property type="entry name" value="Acyl_transf_3_dom"/>
</dbReference>
<feature type="transmembrane region" description="Helical" evidence="1">
    <location>
        <begin position="80"/>
        <end position="104"/>
    </location>
</feature>
<keyword evidence="3" id="KW-0012">Acyltransferase</keyword>
<keyword evidence="4" id="KW-1185">Reference proteome</keyword>
<keyword evidence="1" id="KW-0812">Transmembrane</keyword>
<reference evidence="4" key="1">
    <citation type="journal article" date="2023" name="Front. Microbiol.">
        <title>Ralstonia chuxiongensis sp. nov., Ralstonia mojiangensis sp. nov., and Ralstonia soli sp. nov., isolated from tobacco fields, are three novel species in the family Burkholderiaceae.</title>
        <authorList>
            <person name="Lu C.H."/>
            <person name="Zhang Y.Y."/>
            <person name="Jiang N."/>
            <person name="Chen W."/>
            <person name="Shao X."/>
            <person name="Zhao Z.M."/>
            <person name="Lu W.L."/>
            <person name="Hu X."/>
            <person name="Xi Y.X."/>
            <person name="Zou S.Y."/>
            <person name="Wei Q.J."/>
            <person name="Lin Z.L."/>
            <person name="Gong L."/>
            <person name="Gai X.T."/>
            <person name="Zhang L.Q."/>
            <person name="Li J.Y."/>
            <person name="Jin Y."/>
            <person name="Xia Z.Y."/>
        </authorList>
    </citation>
    <scope>NUCLEOTIDE SEQUENCE [LARGE SCALE GENOMIC DNA]</scope>
    <source>
        <strain evidence="4">21YRMH01-3</strain>
    </source>
</reference>
<comment type="caution">
    <text evidence="3">The sequence shown here is derived from an EMBL/GenBank/DDBJ whole genome shotgun (WGS) entry which is preliminary data.</text>
</comment>
<dbReference type="GO" id="GO:0000271">
    <property type="term" value="P:polysaccharide biosynthetic process"/>
    <property type="evidence" value="ECO:0007669"/>
    <property type="project" value="TreeGrafter"/>
</dbReference>
<dbReference type="PANTHER" id="PTHR23028:SF53">
    <property type="entry name" value="ACYL_TRANSF_3 DOMAIN-CONTAINING PROTEIN"/>
    <property type="match status" value="1"/>
</dbReference>
<feature type="transmembrane region" description="Helical" evidence="1">
    <location>
        <begin position="221"/>
        <end position="239"/>
    </location>
</feature>